<evidence type="ECO:0008006" key="4">
    <source>
        <dbReference type="Google" id="ProtNLM"/>
    </source>
</evidence>
<dbReference type="Proteomes" id="UP000184171">
    <property type="component" value="Unassembled WGS sequence"/>
</dbReference>
<name>A0A1M6MGV3_MALRU</name>
<dbReference type="AlphaFoldDB" id="A0A1M6MGV3"/>
<evidence type="ECO:0000313" key="2">
    <source>
        <dbReference type="EMBL" id="SHJ82553.1"/>
    </source>
</evidence>
<accession>A0A1M6MGV3</accession>
<proteinExistence type="predicted"/>
<keyword evidence="3" id="KW-1185">Reference proteome</keyword>
<gene>
    <name evidence="2" type="ORF">SAMN02745165_03272</name>
</gene>
<evidence type="ECO:0000256" key="1">
    <source>
        <dbReference type="SAM" id="SignalP"/>
    </source>
</evidence>
<reference evidence="2 3" key="1">
    <citation type="submission" date="2016-11" db="EMBL/GenBank/DDBJ databases">
        <authorList>
            <person name="Jaros S."/>
            <person name="Januszkiewicz K."/>
            <person name="Wedrychowicz H."/>
        </authorList>
    </citation>
    <scope>NUCLEOTIDE SEQUENCE [LARGE SCALE GENOMIC DNA]</scope>
    <source>
        <strain evidence="2 3">DSM 5091</strain>
    </source>
</reference>
<protein>
    <recommendedName>
        <fullName evidence="4">CVNH domain-containing protein</fullName>
    </recommendedName>
</protein>
<dbReference type="RefSeq" id="WP_072909808.1">
    <property type="nucleotide sequence ID" value="NZ_FQZT01000018.1"/>
</dbReference>
<dbReference type="STRING" id="1122189.SAMN02745165_03272"/>
<feature type="chain" id="PRO_5012793755" description="CVNH domain-containing protein" evidence="1">
    <location>
        <begin position="24"/>
        <end position="126"/>
    </location>
</feature>
<dbReference type="EMBL" id="FQZT01000018">
    <property type="protein sequence ID" value="SHJ82553.1"/>
    <property type="molecule type" value="Genomic_DNA"/>
</dbReference>
<evidence type="ECO:0000313" key="3">
    <source>
        <dbReference type="Proteomes" id="UP000184171"/>
    </source>
</evidence>
<keyword evidence="1" id="KW-0732">Signal</keyword>
<feature type="signal peptide" evidence="1">
    <location>
        <begin position="1"/>
        <end position="23"/>
    </location>
</feature>
<organism evidence="2 3">
    <name type="scientific">Malonomonas rubra DSM 5091</name>
    <dbReference type="NCBI Taxonomy" id="1122189"/>
    <lineage>
        <taxon>Bacteria</taxon>
        <taxon>Pseudomonadati</taxon>
        <taxon>Thermodesulfobacteriota</taxon>
        <taxon>Desulfuromonadia</taxon>
        <taxon>Desulfuromonadales</taxon>
        <taxon>Geopsychrobacteraceae</taxon>
        <taxon>Malonomonas</taxon>
    </lineage>
</organism>
<sequence>MLRLSFLTAFMLSLIFSTGPLFASELTTSSPKWVATKNKHCAEACSDIGLMPVKSDSHITDGHGFFVCAANIKSEGYRSGYNVGGKEKPRCFVQQGINSNPQINYHCLCSPARIIPISEQIKKAQD</sequence>